<evidence type="ECO:0000256" key="10">
    <source>
        <dbReference type="SAM" id="MobiDB-lite"/>
    </source>
</evidence>
<dbReference type="GO" id="GO:0006284">
    <property type="term" value="P:base-excision repair"/>
    <property type="evidence" value="ECO:0007669"/>
    <property type="project" value="InterPro"/>
</dbReference>
<dbReference type="GO" id="GO:0005634">
    <property type="term" value="C:nucleus"/>
    <property type="evidence" value="ECO:0007669"/>
    <property type="project" value="TreeGrafter"/>
</dbReference>
<feature type="compositionally biased region" description="Basic residues" evidence="10">
    <location>
        <begin position="313"/>
        <end position="328"/>
    </location>
</feature>
<keyword evidence="8" id="KW-0511">Multifunctional enzyme</keyword>
<keyword evidence="6" id="KW-0234">DNA repair</keyword>
<feature type="region of interest" description="Disordered" evidence="10">
    <location>
        <begin position="311"/>
        <end position="386"/>
    </location>
</feature>
<dbReference type="Pfam" id="PF01149">
    <property type="entry name" value="Fapy_DNA_glyco"/>
    <property type="match status" value="1"/>
</dbReference>
<dbReference type="GO" id="GO:0003684">
    <property type="term" value="F:damaged DNA binding"/>
    <property type="evidence" value="ECO:0007669"/>
    <property type="project" value="InterPro"/>
</dbReference>
<protein>
    <recommendedName>
        <fullName evidence="11">Formamidopyrimidine-DNA glycosylase catalytic domain-containing protein</fullName>
    </recommendedName>
</protein>
<evidence type="ECO:0000313" key="13">
    <source>
        <dbReference type="Proteomes" id="UP000053890"/>
    </source>
</evidence>
<dbReference type="Proteomes" id="UP000053890">
    <property type="component" value="Unassembled WGS sequence"/>
</dbReference>
<evidence type="ECO:0000256" key="1">
    <source>
        <dbReference type="ARBA" id="ARBA00001668"/>
    </source>
</evidence>
<dbReference type="GO" id="GO:0008270">
    <property type="term" value="F:zinc ion binding"/>
    <property type="evidence" value="ECO:0007669"/>
    <property type="project" value="InterPro"/>
</dbReference>
<dbReference type="SMART" id="SM01232">
    <property type="entry name" value="H2TH"/>
    <property type="match status" value="1"/>
</dbReference>
<evidence type="ECO:0000256" key="7">
    <source>
        <dbReference type="ARBA" id="ARBA00023239"/>
    </source>
</evidence>
<dbReference type="GO" id="GO:0008534">
    <property type="term" value="F:oxidized purine nucleobase lesion DNA N-glycosylase activity"/>
    <property type="evidence" value="ECO:0007669"/>
    <property type="project" value="UniProtKB-EC"/>
</dbReference>
<evidence type="ECO:0000256" key="6">
    <source>
        <dbReference type="ARBA" id="ARBA00023204"/>
    </source>
</evidence>
<keyword evidence="5" id="KW-0238">DNA-binding</keyword>
<keyword evidence="4" id="KW-0378">Hydrolase</keyword>
<evidence type="ECO:0000256" key="3">
    <source>
        <dbReference type="ARBA" id="ARBA00022763"/>
    </source>
</evidence>
<organism evidence="12 13">
    <name type="scientific">Rhodotorula graminis (strain WP1)</name>
    <dbReference type="NCBI Taxonomy" id="578459"/>
    <lineage>
        <taxon>Eukaryota</taxon>
        <taxon>Fungi</taxon>
        <taxon>Dikarya</taxon>
        <taxon>Basidiomycota</taxon>
        <taxon>Pucciniomycotina</taxon>
        <taxon>Microbotryomycetes</taxon>
        <taxon>Sporidiobolales</taxon>
        <taxon>Sporidiobolaceae</taxon>
        <taxon>Rhodotorula</taxon>
    </lineage>
</organism>
<dbReference type="PROSITE" id="PS51068">
    <property type="entry name" value="FPG_CAT"/>
    <property type="match status" value="1"/>
</dbReference>
<dbReference type="InterPro" id="IPR012319">
    <property type="entry name" value="FPG_cat"/>
</dbReference>
<dbReference type="SMART" id="SM00898">
    <property type="entry name" value="Fapy_DNA_glyco"/>
    <property type="match status" value="1"/>
</dbReference>
<dbReference type="AlphaFoldDB" id="A0A194S547"/>
<dbReference type="InterPro" id="IPR010979">
    <property type="entry name" value="Ribosomal_uS13-like_H2TH"/>
</dbReference>
<dbReference type="OrthoDB" id="444592at2759"/>
<dbReference type="PANTHER" id="PTHR22993:SF9">
    <property type="entry name" value="FORMAMIDOPYRIMIDINE-DNA GLYCOSYLASE"/>
    <property type="match status" value="1"/>
</dbReference>
<evidence type="ECO:0000256" key="9">
    <source>
        <dbReference type="ARBA" id="ARBA00023295"/>
    </source>
</evidence>
<keyword evidence="9" id="KW-0326">Glycosidase</keyword>
<dbReference type="EMBL" id="KQ474077">
    <property type="protein sequence ID" value="KPV75635.1"/>
    <property type="molecule type" value="Genomic_DNA"/>
</dbReference>
<reference evidence="12 13" key="1">
    <citation type="journal article" date="2015" name="Front. Microbiol.">
        <title>Genome sequence of the plant growth promoting endophytic yeast Rhodotorula graminis WP1.</title>
        <authorList>
            <person name="Firrincieli A."/>
            <person name="Otillar R."/>
            <person name="Salamov A."/>
            <person name="Schmutz J."/>
            <person name="Khan Z."/>
            <person name="Redman R.S."/>
            <person name="Fleck N.D."/>
            <person name="Lindquist E."/>
            <person name="Grigoriev I.V."/>
            <person name="Doty S.L."/>
        </authorList>
    </citation>
    <scope>NUCLEOTIDE SEQUENCE [LARGE SCALE GENOMIC DNA]</scope>
    <source>
        <strain evidence="12 13">WP1</strain>
    </source>
</reference>
<dbReference type="RefSeq" id="XP_018271684.1">
    <property type="nucleotide sequence ID" value="XM_018416456.1"/>
</dbReference>
<name>A0A194S547_RHOGW</name>
<accession>A0A194S547</accession>
<dbReference type="SUPFAM" id="SSF46946">
    <property type="entry name" value="S13-like H2TH domain"/>
    <property type="match status" value="1"/>
</dbReference>
<evidence type="ECO:0000256" key="8">
    <source>
        <dbReference type="ARBA" id="ARBA00023268"/>
    </source>
</evidence>
<dbReference type="STRING" id="578459.A0A194S547"/>
<evidence type="ECO:0000256" key="5">
    <source>
        <dbReference type="ARBA" id="ARBA00023125"/>
    </source>
</evidence>
<dbReference type="GeneID" id="28976904"/>
<dbReference type="Gene3D" id="1.10.8.50">
    <property type="match status" value="1"/>
</dbReference>
<keyword evidence="7" id="KW-0456">Lyase</keyword>
<dbReference type="GO" id="GO:0003906">
    <property type="term" value="F:DNA-(apurinic or apyrimidinic site) endonuclease activity"/>
    <property type="evidence" value="ECO:0007669"/>
    <property type="project" value="InterPro"/>
</dbReference>
<dbReference type="PANTHER" id="PTHR22993">
    <property type="entry name" value="FORMAMIDOPYRIMIDINE-DNA GLYCOSYLASE"/>
    <property type="match status" value="1"/>
</dbReference>
<gene>
    <name evidence="12" type="ORF">RHOBADRAFT_52681</name>
</gene>
<dbReference type="OMA" id="EKFPEHW"/>
<comment type="similarity">
    <text evidence="2">Belongs to the FPG family.</text>
</comment>
<keyword evidence="3" id="KW-0227">DNA damage</keyword>
<dbReference type="GO" id="GO:0016829">
    <property type="term" value="F:lyase activity"/>
    <property type="evidence" value="ECO:0007669"/>
    <property type="project" value="UniProtKB-KW"/>
</dbReference>
<evidence type="ECO:0000256" key="4">
    <source>
        <dbReference type="ARBA" id="ARBA00022801"/>
    </source>
</evidence>
<sequence length="386" mass="42231">MPELPEVEAARKRLASIAAGKRIKSVTTTDDSIVFSGTTHTHFATALEGKTVKAVRRRGKCFYMVLADSTLHPVLHFGMSGMAHVRGQPSPVYRVPRSASPTDDWPPKYMKAALVFEDPATGATSDWAFCDPRRLGRIKLVEAAEGDVEREPPLSELGADPLLDMPPVDVLRTALARRSAPIKAVLLDQNGPLCGIGNYLVDEILYQAAIHPSVPASYLALPDQSALFDTLHTQIRTIVETAVAADADASKFPQSWLFQHRWSKGKKKKDDDLGFTLPNGRKATISFVTVGGRTSAVVDEVQVLPPDLAATAAKKRAARATPTKKRKVKVDEGSEDGASDEDVRLKEGDDVTSPHFKRAKKLADSPSPTKRRRRLKPKEEDEDDEQ</sequence>
<evidence type="ECO:0000259" key="11">
    <source>
        <dbReference type="PROSITE" id="PS51068"/>
    </source>
</evidence>
<dbReference type="InterPro" id="IPR015886">
    <property type="entry name" value="H2TH_FPG"/>
</dbReference>
<evidence type="ECO:0000256" key="2">
    <source>
        <dbReference type="ARBA" id="ARBA00009409"/>
    </source>
</evidence>
<dbReference type="Pfam" id="PF06831">
    <property type="entry name" value="H2TH"/>
    <property type="match status" value="1"/>
</dbReference>
<dbReference type="Gene3D" id="3.20.190.10">
    <property type="entry name" value="MutM-like, N-terminal"/>
    <property type="match status" value="1"/>
</dbReference>
<dbReference type="CDD" id="cd08972">
    <property type="entry name" value="PF_Nei_N"/>
    <property type="match status" value="1"/>
</dbReference>
<keyword evidence="13" id="KW-1185">Reference proteome</keyword>
<proteinExistence type="inferred from homology"/>
<evidence type="ECO:0000313" key="12">
    <source>
        <dbReference type="EMBL" id="KPV75635.1"/>
    </source>
</evidence>
<feature type="domain" description="Formamidopyrimidine-DNA glycosylase catalytic" evidence="11">
    <location>
        <begin position="2"/>
        <end position="136"/>
    </location>
</feature>
<comment type="catalytic activity">
    <reaction evidence="1">
        <text>Hydrolysis of DNA containing ring-opened 7-methylguanine residues, releasing 2,6-diamino-4-hydroxy-5-(N-methyl)formamidopyrimidine.</text>
        <dbReference type="EC" id="3.2.2.23"/>
    </reaction>
</comment>
<dbReference type="InterPro" id="IPR035937">
    <property type="entry name" value="FPG_N"/>
</dbReference>
<dbReference type="SUPFAM" id="SSF81624">
    <property type="entry name" value="N-terminal domain of MutM-like DNA repair proteins"/>
    <property type="match status" value="1"/>
</dbReference>